<name>A0A1B2DHK6_9BACL</name>
<dbReference type="GO" id="GO:0000272">
    <property type="term" value="P:polysaccharide catabolic process"/>
    <property type="evidence" value="ECO:0007669"/>
    <property type="project" value="InterPro"/>
</dbReference>
<evidence type="ECO:0000313" key="5">
    <source>
        <dbReference type="EMBL" id="ANY67210.1"/>
    </source>
</evidence>
<dbReference type="Gene3D" id="2.60.40.1080">
    <property type="match status" value="1"/>
</dbReference>
<dbReference type="Pfam" id="PF23197">
    <property type="entry name" value="IG_AIR9"/>
    <property type="match status" value="1"/>
</dbReference>
<feature type="chain" id="PRO_5008534869" description="Dockerin domain-containing protein" evidence="2">
    <location>
        <begin position="39"/>
        <end position="947"/>
    </location>
</feature>
<evidence type="ECO:0008006" key="6">
    <source>
        <dbReference type="Google" id="ProtNLM"/>
    </source>
</evidence>
<feature type="domain" description="SbsA Ig-like" evidence="3">
    <location>
        <begin position="440"/>
        <end position="556"/>
    </location>
</feature>
<feature type="domain" description="AIR9-like A9" evidence="4">
    <location>
        <begin position="235"/>
        <end position="309"/>
    </location>
</feature>
<proteinExistence type="predicted"/>
<keyword evidence="1 2" id="KW-0732">Signal</keyword>
<dbReference type="InterPro" id="IPR002105">
    <property type="entry name" value="Dockerin_1_rpt"/>
</dbReference>
<feature type="domain" description="SbsA Ig-like" evidence="3">
    <location>
        <begin position="326"/>
        <end position="438"/>
    </location>
</feature>
<dbReference type="InterPro" id="IPR032812">
    <property type="entry name" value="SbsA_Ig"/>
</dbReference>
<dbReference type="EMBL" id="CP016808">
    <property type="protein sequence ID" value="ANY67210.1"/>
    <property type="molecule type" value="Genomic_DNA"/>
</dbReference>
<reference evidence="5" key="1">
    <citation type="submission" date="2016-08" db="EMBL/GenBank/DDBJ databases">
        <title>Complete Genome Seqeunce of Paenibacillus sp. BIHB 4019 from tea rhizoplane.</title>
        <authorList>
            <person name="Thakur R."/>
            <person name="Swarnkar M.K."/>
            <person name="Gulati A."/>
        </authorList>
    </citation>
    <scope>NUCLEOTIDE SEQUENCE [LARGE SCALE GENOMIC DNA]</scope>
    <source>
        <strain evidence="5">BIHB4019</strain>
    </source>
</reference>
<dbReference type="Gene3D" id="1.10.1330.10">
    <property type="entry name" value="Dockerin domain"/>
    <property type="match status" value="1"/>
</dbReference>
<organism evidence="5">
    <name type="scientific">Paenibacillus sp. BIHB 4019</name>
    <dbReference type="NCBI Taxonomy" id="1870819"/>
    <lineage>
        <taxon>Bacteria</taxon>
        <taxon>Bacillati</taxon>
        <taxon>Bacillota</taxon>
        <taxon>Bacilli</taxon>
        <taxon>Bacillales</taxon>
        <taxon>Paenibacillaceae</taxon>
        <taxon>Paenibacillus</taxon>
    </lineage>
</organism>
<dbReference type="Pfam" id="PF00404">
    <property type="entry name" value="Dockerin_1"/>
    <property type="match status" value="1"/>
</dbReference>
<gene>
    <name evidence="5" type="ORF">BBD42_12595</name>
</gene>
<dbReference type="Pfam" id="PF13205">
    <property type="entry name" value="Big_5"/>
    <property type="match status" value="3"/>
</dbReference>
<dbReference type="InterPro" id="IPR036439">
    <property type="entry name" value="Dockerin_dom_sf"/>
</dbReference>
<evidence type="ECO:0000259" key="3">
    <source>
        <dbReference type="Pfam" id="PF13205"/>
    </source>
</evidence>
<evidence type="ECO:0000259" key="4">
    <source>
        <dbReference type="Pfam" id="PF23197"/>
    </source>
</evidence>
<protein>
    <recommendedName>
        <fullName evidence="6">Dockerin domain-containing protein</fullName>
    </recommendedName>
</protein>
<dbReference type="InterPro" id="IPR056284">
    <property type="entry name" value="AIR9-like_A9"/>
</dbReference>
<accession>A0A1B2DHK6</accession>
<dbReference type="Gene3D" id="2.60.40.2700">
    <property type="match status" value="1"/>
</dbReference>
<dbReference type="CDD" id="cd14256">
    <property type="entry name" value="Dockerin_I"/>
    <property type="match status" value="1"/>
</dbReference>
<feature type="domain" description="SbsA Ig-like" evidence="3">
    <location>
        <begin position="666"/>
        <end position="777"/>
    </location>
</feature>
<dbReference type="RefSeq" id="WP_099518421.1">
    <property type="nucleotide sequence ID" value="NZ_CP016808.1"/>
</dbReference>
<dbReference type="AlphaFoldDB" id="A0A1B2DHK6"/>
<evidence type="ECO:0000256" key="1">
    <source>
        <dbReference type="ARBA" id="ARBA00022729"/>
    </source>
</evidence>
<dbReference type="GO" id="GO:0004553">
    <property type="term" value="F:hydrolase activity, hydrolyzing O-glycosyl compounds"/>
    <property type="evidence" value="ECO:0007669"/>
    <property type="project" value="InterPro"/>
</dbReference>
<evidence type="ECO:0000256" key="2">
    <source>
        <dbReference type="SAM" id="SignalP"/>
    </source>
</evidence>
<dbReference type="SUPFAM" id="SSF63446">
    <property type="entry name" value="Type I dockerin domain"/>
    <property type="match status" value="1"/>
</dbReference>
<sequence>MNNYWRKMTHFSRSKGPAIILCATMLGTALPLPNGANATPATSNFFTPIVNKDIPWIKPSSDSTAPFGAAIEHHSSRISLDASVLFSGVAGLSQLTASSSDSAVATANAYQLYTELEIISAGTTTITLEAQTPTLEKLTEQFQLTVTRIGDTTGDGVVTAADALYIMKVVNSGVVLTPEEINLLDINRDGVVTAADATKLLSSYAGKGSSATSSNYIITLSSINDAPVLHGASLAGLLKAGEMMTVQYDYFDAENDAEAASRFQWYRGTQADGSDRTAIAGATSPAYPIASEDVGFYLFVEATPVAAAGITDGLSHLLATSTVVPDTSAPYIQNRVPAHSAVDISVAADLELTMNKPVTAVSGKKIYITNTANPLDVLAYDADDASHIIIDGKNISIKHADLDSETSYSVTIDAGAFIDQAGNAFEGISSSSAWSFATADVAAPLLVETSPANQEANYALLAEPSLSFNEDIVPVTGKKITIRRATDDTIVQTYIVSEPDQVTIQGGKAILHPSSQLFQFTSITAYYVEVEEGAFTDVHGNAFAGISDDAAWTFMTADTRKLTAVDLEDLTEDQLRASGGAIFAVALEEDTFNSAAGTGDFELNHAPQGMTILDVLPLSPNEIWLSVDYDGTDFDTDITNFSITAKASALTSGRTLKTADMLIAATDELEITSLSPANQAINTNKNLTLSLTFNRPVTAAAGQTLTVYKASDDTVAASIALNDPSKVTFSANTANVQVAGLSGATAYYVKFAAGSFKDSNGLASTGMSSKTQWTFTTAADAPSFTTSPVYIAEFLLENGNRSAVEIYSNSSDLTGYSLFVYGRQTTNGQYYEHEIALPMLTQNGLTIIIDTAFYDYMDITSAYYFNYEDKFSPEWNITVSGLALKKNGVVVDVVGDISSNGALTSSLFPSGGTMVRKSGQIGKSLYDTSQWSYYPKGTYQYIGYHTS</sequence>
<feature type="signal peptide" evidence="2">
    <location>
        <begin position="1"/>
        <end position="38"/>
    </location>
</feature>